<feature type="transmembrane region" description="Helical" evidence="1">
    <location>
        <begin position="117"/>
        <end position="134"/>
    </location>
</feature>
<feature type="transmembrane region" description="Helical" evidence="1">
    <location>
        <begin position="83"/>
        <end position="105"/>
    </location>
</feature>
<keyword evidence="1" id="KW-0472">Membrane</keyword>
<dbReference type="InterPro" id="IPR037185">
    <property type="entry name" value="EmrE-like"/>
</dbReference>
<proteinExistence type="predicted"/>
<keyword evidence="1" id="KW-0812">Transmembrane</keyword>
<dbReference type="OrthoDB" id="42541at2157"/>
<feature type="domain" description="EamA" evidence="2">
    <location>
        <begin position="141"/>
        <end position="270"/>
    </location>
</feature>
<evidence type="ECO:0000313" key="4">
    <source>
        <dbReference type="Proteomes" id="UP000423396"/>
    </source>
</evidence>
<dbReference type="SUPFAM" id="SSF103481">
    <property type="entry name" value="Multidrug resistance efflux transporter EmrE"/>
    <property type="match status" value="2"/>
</dbReference>
<dbReference type="Pfam" id="PF00892">
    <property type="entry name" value="EamA"/>
    <property type="match status" value="2"/>
</dbReference>
<dbReference type="GeneID" id="42798548"/>
<dbReference type="GO" id="GO:0016020">
    <property type="term" value="C:membrane"/>
    <property type="evidence" value="ECO:0007669"/>
    <property type="project" value="InterPro"/>
</dbReference>
<dbReference type="PANTHER" id="PTHR22911:SF79">
    <property type="entry name" value="MOBA-LIKE NTP TRANSFERASE DOMAIN-CONTAINING PROTEIN"/>
    <property type="match status" value="1"/>
</dbReference>
<feature type="transmembrane region" description="Helical" evidence="1">
    <location>
        <begin position="34"/>
        <end position="53"/>
    </location>
</feature>
<evidence type="ECO:0000313" key="3">
    <source>
        <dbReference type="EMBL" id="QGR19534.1"/>
    </source>
</evidence>
<sequence length="271" mass="30493">MKLKKGITDLFISSFLWGTIGIAVQIGYEEGANPFQMVMIRSLISSILILPLIKIRRILNFPSILLGIVTLAFYETYIYTINYLGASLSAVFLYTAPIWVLLYSLISKSEEINLRKIIASFSVFLGVYLMYLSNITLKDLYLGLASGLTYALLIIQSRRLQLRRMTNIEIIASQSLWSFPFSLIFLFFNSFGLTVASIYTGVYLALFATLLPYYFFYKGMGESDSVTATVISTLEPVFTIILAFFILHQVLTFLQLLGSLVIIVSAVLVSF</sequence>
<feature type="transmembrane region" description="Helical" evidence="1">
    <location>
        <begin position="228"/>
        <end position="247"/>
    </location>
</feature>
<feature type="transmembrane region" description="Helical" evidence="1">
    <location>
        <begin position="253"/>
        <end position="270"/>
    </location>
</feature>
<feature type="transmembrane region" description="Helical" evidence="1">
    <location>
        <begin position="194"/>
        <end position="216"/>
    </location>
</feature>
<reference evidence="3 4" key="1">
    <citation type="submission" date="2019-10" db="EMBL/GenBank/DDBJ databases">
        <title>Genome Sequences from Six Type Strain Members of the Archaeal Family Sulfolobaceae: Acidianus ambivalens, Acidianus infernus, Metallosphaera prunae, Stygiolobus azoricus, Sulfolobus metallicus, and Sulfurisphaera ohwakuensis.</title>
        <authorList>
            <person name="Counts J.A."/>
            <person name="Kelly R.M."/>
        </authorList>
    </citation>
    <scope>NUCLEOTIDE SEQUENCE [LARGE SCALE GENOMIC DNA]</scope>
    <source>
        <strain evidence="3 4">FC6</strain>
    </source>
</reference>
<evidence type="ECO:0000259" key="2">
    <source>
        <dbReference type="Pfam" id="PF00892"/>
    </source>
</evidence>
<dbReference type="InterPro" id="IPR000620">
    <property type="entry name" value="EamA_dom"/>
</dbReference>
<evidence type="ECO:0000256" key="1">
    <source>
        <dbReference type="SAM" id="Phobius"/>
    </source>
</evidence>
<dbReference type="EMBL" id="CP045483">
    <property type="protein sequence ID" value="QGR19534.1"/>
    <property type="molecule type" value="Genomic_DNA"/>
</dbReference>
<keyword evidence="4" id="KW-1185">Reference proteome</keyword>
<dbReference type="RefSeq" id="WP_156006401.1">
    <property type="nucleotide sequence ID" value="NZ_CP045483.1"/>
</dbReference>
<dbReference type="PANTHER" id="PTHR22911">
    <property type="entry name" value="ACYL-MALONYL CONDENSING ENZYME-RELATED"/>
    <property type="match status" value="1"/>
</dbReference>
<protein>
    <submittedName>
        <fullName evidence="3">EamA family transporter</fullName>
    </submittedName>
</protein>
<feature type="domain" description="EamA" evidence="2">
    <location>
        <begin position="5"/>
        <end position="131"/>
    </location>
</feature>
<dbReference type="Proteomes" id="UP000423396">
    <property type="component" value="Chromosome"/>
</dbReference>
<feature type="transmembrane region" description="Helical" evidence="1">
    <location>
        <begin position="7"/>
        <end position="28"/>
    </location>
</feature>
<feature type="transmembrane region" description="Helical" evidence="1">
    <location>
        <begin position="58"/>
        <end position="77"/>
    </location>
</feature>
<name>A0A650CNX9_9CREN</name>
<accession>A0A650CNX9</accession>
<dbReference type="KEGG" id="sazo:D1868_05720"/>
<dbReference type="AlphaFoldDB" id="A0A650CNX9"/>
<feature type="transmembrane region" description="Helical" evidence="1">
    <location>
        <begin position="140"/>
        <end position="156"/>
    </location>
</feature>
<gene>
    <name evidence="3" type="ORF">D1868_05720</name>
</gene>
<feature type="transmembrane region" description="Helical" evidence="1">
    <location>
        <begin position="168"/>
        <end position="188"/>
    </location>
</feature>
<organism evidence="3 4">
    <name type="scientific">Stygiolobus azoricus</name>
    <dbReference type="NCBI Taxonomy" id="41675"/>
    <lineage>
        <taxon>Archaea</taxon>
        <taxon>Thermoproteota</taxon>
        <taxon>Thermoprotei</taxon>
        <taxon>Sulfolobales</taxon>
        <taxon>Sulfolobaceae</taxon>
        <taxon>Stygiolobus</taxon>
    </lineage>
</organism>
<keyword evidence="1" id="KW-1133">Transmembrane helix</keyword>